<dbReference type="Proteomes" id="UP001652409">
    <property type="component" value="Unassembled WGS sequence"/>
</dbReference>
<keyword evidence="4" id="KW-1185">Reference proteome</keyword>
<dbReference type="Gene3D" id="3.40.50.450">
    <property type="match status" value="1"/>
</dbReference>
<name>A0ABT2TSR2_9FIRM</name>
<sequence>MEGKQTEIRKITINSKEYPKRLKKLSGMPKELYVIGNLPEDNAPTAAVVGARMCSAYGKRQAHCYAKVLAEYGIQVISGMALGIDTQGHLGALEAQRPTYAVLGSGVDVCYPAANRKLYNQILETGGGIISEFPPGMPPKAGHFPARNRIISALADVVLIVEARERSGSLITAGFALDQGKAVYALPGQVDQTLSQGCNQLIFDGAGIAWCPEILLGEWGIFPEKKETAGEKKNLGLARDLELVYSCLDLRPENLDYFIQKTGFSAGKTSGLLMQLQVLGLASEVGRQHYVRCK</sequence>
<evidence type="ECO:0000313" key="4">
    <source>
        <dbReference type="Proteomes" id="UP001652409"/>
    </source>
</evidence>
<dbReference type="Pfam" id="PF02481">
    <property type="entry name" value="DNA_processg_A"/>
    <property type="match status" value="1"/>
</dbReference>
<dbReference type="InterPro" id="IPR057666">
    <property type="entry name" value="DrpA_SLOG"/>
</dbReference>
<dbReference type="NCBIfam" id="TIGR00732">
    <property type="entry name" value="dprA"/>
    <property type="match status" value="1"/>
</dbReference>
<dbReference type="PANTHER" id="PTHR43022:SF1">
    <property type="entry name" value="PROTEIN SMF"/>
    <property type="match status" value="1"/>
</dbReference>
<dbReference type="PANTHER" id="PTHR43022">
    <property type="entry name" value="PROTEIN SMF"/>
    <property type="match status" value="1"/>
</dbReference>
<proteinExistence type="inferred from homology"/>
<feature type="domain" description="Smf/DprA SLOG" evidence="2">
    <location>
        <begin position="11"/>
        <end position="214"/>
    </location>
</feature>
<dbReference type="InterPro" id="IPR003488">
    <property type="entry name" value="DprA"/>
</dbReference>
<comment type="similarity">
    <text evidence="1">Belongs to the DprA/Smf family.</text>
</comment>
<evidence type="ECO:0000256" key="1">
    <source>
        <dbReference type="ARBA" id="ARBA00006525"/>
    </source>
</evidence>
<dbReference type="EMBL" id="JAOQJL010000012">
    <property type="protein sequence ID" value="MCU6765283.1"/>
    <property type="molecule type" value="Genomic_DNA"/>
</dbReference>
<accession>A0ABT2TSR2</accession>
<evidence type="ECO:0000259" key="2">
    <source>
        <dbReference type="Pfam" id="PF02481"/>
    </source>
</evidence>
<dbReference type="SUPFAM" id="SSF102405">
    <property type="entry name" value="MCP/YpsA-like"/>
    <property type="match status" value="1"/>
</dbReference>
<dbReference type="RefSeq" id="WP_158421315.1">
    <property type="nucleotide sequence ID" value="NZ_JAOQJL010000012.1"/>
</dbReference>
<evidence type="ECO:0000313" key="3">
    <source>
        <dbReference type="EMBL" id="MCU6765283.1"/>
    </source>
</evidence>
<gene>
    <name evidence="3" type="primary">dprA</name>
    <name evidence="3" type="ORF">OCV61_07610</name>
</gene>
<protein>
    <submittedName>
        <fullName evidence="3">DNA-processing protein DprA</fullName>
    </submittedName>
</protein>
<comment type="caution">
    <text evidence="3">The sequence shown here is derived from an EMBL/GenBank/DDBJ whole genome shotgun (WGS) entry which is preliminary data.</text>
</comment>
<organism evidence="3 4">
    <name type="scientific">Blautia ammoniilytica</name>
    <dbReference type="NCBI Taxonomy" id="2981782"/>
    <lineage>
        <taxon>Bacteria</taxon>
        <taxon>Bacillati</taxon>
        <taxon>Bacillota</taxon>
        <taxon>Clostridia</taxon>
        <taxon>Lachnospirales</taxon>
        <taxon>Lachnospiraceae</taxon>
        <taxon>Blautia</taxon>
    </lineage>
</organism>
<reference evidence="3 4" key="1">
    <citation type="journal article" date="2021" name="ISME Commun">
        <title>Automated analysis of genomic sequences facilitates high-throughput and comprehensive description of bacteria.</title>
        <authorList>
            <person name="Hitch T.C.A."/>
        </authorList>
    </citation>
    <scope>NUCLEOTIDE SEQUENCE [LARGE SCALE GENOMIC DNA]</scope>
    <source>
        <strain evidence="3 4">Sanger_23</strain>
    </source>
</reference>